<dbReference type="Proteomes" id="UP000593576">
    <property type="component" value="Unassembled WGS sequence"/>
</dbReference>
<keyword evidence="9 12" id="KW-0408">Iron</keyword>
<organism evidence="14 15">
    <name type="scientific">Gossypium schwendimanii</name>
    <name type="common">Cotton</name>
    <dbReference type="NCBI Taxonomy" id="34291"/>
    <lineage>
        <taxon>Eukaryota</taxon>
        <taxon>Viridiplantae</taxon>
        <taxon>Streptophyta</taxon>
        <taxon>Embryophyta</taxon>
        <taxon>Tracheophyta</taxon>
        <taxon>Spermatophyta</taxon>
        <taxon>Magnoliopsida</taxon>
        <taxon>eudicotyledons</taxon>
        <taxon>Gunneridae</taxon>
        <taxon>Pentapetalae</taxon>
        <taxon>rosids</taxon>
        <taxon>malvids</taxon>
        <taxon>Malvales</taxon>
        <taxon>Malvaceae</taxon>
        <taxon>Malvoideae</taxon>
        <taxon>Gossypium</taxon>
    </lineage>
</organism>
<dbReference type="GO" id="GO:0005506">
    <property type="term" value="F:iron ion binding"/>
    <property type="evidence" value="ECO:0007669"/>
    <property type="project" value="InterPro"/>
</dbReference>
<keyword evidence="6 12" id="KW-0479">Metal-binding</keyword>
<dbReference type="Pfam" id="PF00067">
    <property type="entry name" value="p450"/>
    <property type="match status" value="1"/>
</dbReference>
<dbReference type="InterPro" id="IPR002403">
    <property type="entry name" value="Cyt_P450_E_grp-IV"/>
</dbReference>
<evidence type="ECO:0000256" key="12">
    <source>
        <dbReference type="PIRSR" id="PIRSR602403-1"/>
    </source>
</evidence>
<evidence type="ECO:0000256" key="6">
    <source>
        <dbReference type="ARBA" id="ARBA00022723"/>
    </source>
</evidence>
<evidence type="ECO:0000256" key="1">
    <source>
        <dbReference type="ARBA" id="ARBA00001971"/>
    </source>
</evidence>
<evidence type="ECO:0000256" key="4">
    <source>
        <dbReference type="ARBA" id="ARBA00022617"/>
    </source>
</evidence>
<keyword evidence="15" id="KW-1185">Reference proteome</keyword>
<dbReference type="GO" id="GO:0020037">
    <property type="term" value="F:heme binding"/>
    <property type="evidence" value="ECO:0007669"/>
    <property type="project" value="InterPro"/>
</dbReference>
<proteinExistence type="inferred from homology"/>
<keyword evidence="5" id="KW-0812">Transmembrane</keyword>
<keyword evidence="11" id="KW-0472">Membrane</keyword>
<gene>
    <name evidence="14" type="ORF">Goshw_027423</name>
</gene>
<evidence type="ECO:0000256" key="2">
    <source>
        <dbReference type="ARBA" id="ARBA00004167"/>
    </source>
</evidence>
<dbReference type="SUPFAM" id="SSF48264">
    <property type="entry name" value="Cytochrome P450"/>
    <property type="match status" value="1"/>
</dbReference>
<keyword evidence="8 13" id="KW-0560">Oxidoreductase</keyword>
<dbReference type="OrthoDB" id="2789670at2759"/>
<dbReference type="PRINTS" id="PR00385">
    <property type="entry name" value="P450"/>
</dbReference>
<comment type="subcellular location">
    <subcellularLocation>
        <location evidence="2">Membrane</location>
        <topology evidence="2">Single-pass membrane protein</topology>
    </subcellularLocation>
</comment>
<dbReference type="GO" id="GO:0004497">
    <property type="term" value="F:monooxygenase activity"/>
    <property type="evidence" value="ECO:0007669"/>
    <property type="project" value="UniProtKB-KW"/>
</dbReference>
<dbReference type="GO" id="GO:0016020">
    <property type="term" value="C:membrane"/>
    <property type="evidence" value="ECO:0007669"/>
    <property type="project" value="UniProtKB-SubCell"/>
</dbReference>
<dbReference type="PANTHER" id="PTHR47953">
    <property type="entry name" value="OS08G0105600 PROTEIN"/>
    <property type="match status" value="1"/>
</dbReference>
<dbReference type="InterPro" id="IPR036396">
    <property type="entry name" value="Cyt_P450_sf"/>
</dbReference>
<evidence type="ECO:0000256" key="9">
    <source>
        <dbReference type="ARBA" id="ARBA00023004"/>
    </source>
</evidence>
<evidence type="ECO:0000313" key="15">
    <source>
        <dbReference type="Proteomes" id="UP000593576"/>
    </source>
</evidence>
<keyword evidence="7" id="KW-1133">Transmembrane helix</keyword>
<evidence type="ECO:0000256" key="13">
    <source>
        <dbReference type="RuleBase" id="RU000461"/>
    </source>
</evidence>
<evidence type="ECO:0000256" key="8">
    <source>
        <dbReference type="ARBA" id="ARBA00023002"/>
    </source>
</evidence>
<dbReference type="InterPro" id="IPR052306">
    <property type="entry name" value="CYP450_71D"/>
</dbReference>
<evidence type="ECO:0000256" key="5">
    <source>
        <dbReference type="ARBA" id="ARBA00022692"/>
    </source>
</evidence>
<evidence type="ECO:0008006" key="16">
    <source>
        <dbReference type="Google" id="ProtNLM"/>
    </source>
</evidence>
<dbReference type="InterPro" id="IPR001128">
    <property type="entry name" value="Cyt_P450"/>
</dbReference>
<evidence type="ECO:0000256" key="7">
    <source>
        <dbReference type="ARBA" id="ARBA00022989"/>
    </source>
</evidence>
<keyword evidence="4 12" id="KW-0349">Heme</keyword>
<feature type="binding site" description="axial binding residue" evidence="12">
    <location>
        <position position="217"/>
    </location>
    <ligand>
        <name>heme</name>
        <dbReference type="ChEBI" id="CHEBI:30413"/>
    </ligand>
    <ligandPart>
        <name>Fe</name>
        <dbReference type="ChEBI" id="CHEBI:18248"/>
    </ligandPart>
</feature>
<evidence type="ECO:0000256" key="10">
    <source>
        <dbReference type="ARBA" id="ARBA00023033"/>
    </source>
</evidence>
<dbReference type="PRINTS" id="PR00465">
    <property type="entry name" value="EP450IV"/>
</dbReference>
<keyword evidence="10 13" id="KW-0503">Monooxygenase</keyword>
<dbReference type="Gene3D" id="1.10.630.10">
    <property type="entry name" value="Cytochrome P450"/>
    <property type="match status" value="1"/>
</dbReference>
<evidence type="ECO:0000256" key="11">
    <source>
        <dbReference type="ARBA" id="ARBA00023136"/>
    </source>
</evidence>
<accession>A0A7J9KV04</accession>
<sequence>MKTQDINFANRPFLLDGELSHIAFGSYGGYWRQLRKVCTLELLNASNMKHISILRKLVEAAAGFRIADLFPSIKLLHVISGMGAKLERIREKEQAEVRQAYDKTGDVSESDLQELAYLKLVIKETLRLHPPLPLLLPGESMERREINGYKIPANTKLVFNAWAIGRDSNYWNEAERFNPERFINSVFFSESKFISSSVDYKGTNFEFISFGAGRRMCLGISYGMAVLETP</sequence>
<dbReference type="InterPro" id="IPR017972">
    <property type="entry name" value="Cyt_P450_CS"/>
</dbReference>
<dbReference type="GO" id="GO:0016705">
    <property type="term" value="F:oxidoreductase activity, acting on paired donors, with incorporation or reduction of molecular oxygen"/>
    <property type="evidence" value="ECO:0007669"/>
    <property type="project" value="InterPro"/>
</dbReference>
<comment type="caution">
    <text evidence="14">The sequence shown here is derived from an EMBL/GenBank/DDBJ whole genome shotgun (WGS) entry which is preliminary data.</text>
</comment>
<comment type="similarity">
    <text evidence="3 13">Belongs to the cytochrome P450 family.</text>
</comment>
<dbReference type="PROSITE" id="PS00086">
    <property type="entry name" value="CYTOCHROME_P450"/>
    <property type="match status" value="1"/>
</dbReference>
<dbReference type="PANTHER" id="PTHR47953:SF19">
    <property type="entry name" value="OS06G0641600 PROTEIN"/>
    <property type="match status" value="1"/>
</dbReference>
<reference evidence="14 15" key="1">
    <citation type="journal article" date="2019" name="Genome Biol. Evol.">
        <title>Insights into the evolution of the New World diploid cottons (Gossypium, subgenus Houzingenia) based on genome sequencing.</title>
        <authorList>
            <person name="Grover C.E."/>
            <person name="Arick M.A. 2nd"/>
            <person name="Thrash A."/>
            <person name="Conover J.L."/>
            <person name="Sanders W.S."/>
            <person name="Peterson D.G."/>
            <person name="Frelichowski J.E."/>
            <person name="Scheffler J.A."/>
            <person name="Scheffler B.E."/>
            <person name="Wendel J.F."/>
        </authorList>
    </citation>
    <scope>NUCLEOTIDE SEQUENCE [LARGE SCALE GENOMIC DNA]</scope>
    <source>
        <strain evidence="14">1</strain>
        <tissue evidence="14">Leaf</tissue>
    </source>
</reference>
<protein>
    <recommendedName>
        <fullName evidence="16">Cytochrome P450</fullName>
    </recommendedName>
</protein>
<dbReference type="EMBL" id="JABFAF010000002">
    <property type="protein sequence ID" value="MBA0850251.1"/>
    <property type="molecule type" value="Genomic_DNA"/>
</dbReference>
<evidence type="ECO:0000256" key="3">
    <source>
        <dbReference type="ARBA" id="ARBA00010617"/>
    </source>
</evidence>
<name>A0A7J9KV04_GOSSC</name>
<comment type="cofactor">
    <cofactor evidence="1 12">
        <name>heme</name>
        <dbReference type="ChEBI" id="CHEBI:30413"/>
    </cofactor>
</comment>
<dbReference type="AlphaFoldDB" id="A0A7J9KV04"/>
<evidence type="ECO:0000313" key="14">
    <source>
        <dbReference type="EMBL" id="MBA0850251.1"/>
    </source>
</evidence>